<name>A0A964BT23_9CYAN</name>
<dbReference type="InterPro" id="IPR001789">
    <property type="entry name" value="Sig_transdc_resp-reg_receiver"/>
</dbReference>
<dbReference type="AlphaFoldDB" id="A0A964BT23"/>
<dbReference type="PANTHER" id="PTHR43214">
    <property type="entry name" value="TWO-COMPONENT RESPONSE REGULATOR"/>
    <property type="match status" value="1"/>
</dbReference>
<feature type="modified residue" description="4-aspartylphosphate" evidence="2">
    <location>
        <position position="54"/>
    </location>
</feature>
<sequence>MVRILIVDDQKLVREGIKILLENRTEIEIVGDIPDGESALKEIKLLQPDIVLLDIDMPGMDGLTLANIIRSRFPLVKIIMLSSHEEKSYVQQATESGAKGYLLKNASSQELEWSIKLVHRGYSAIKSELLEQQLIYHKKPEIDLKLDVDFQTDDQQSSGSKTILSEEDRANLDKLELLLAKKESRKKYSHYKEQQKQRKFWFHGVRLTQIKKTIMSFEFKLLVFIILFCLGFLVIVALS</sequence>
<evidence type="ECO:0000256" key="1">
    <source>
        <dbReference type="ARBA" id="ARBA00023125"/>
    </source>
</evidence>
<dbReference type="Pfam" id="PF00072">
    <property type="entry name" value="Response_reg"/>
    <property type="match status" value="1"/>
</dbReference>
<protein>
    <submittedName>
        <fullName evidence="5">Response regulator</fullName>
    </submittedName>
</protein>
<feature type="transmembrane region" description="Helical" evidence="3">
    <location>
        <begin position="219"/>
        <end position="238"/>
    </location>
</feature>
<dbReference type="Gene3D" id="3.40.50.2300">
    <property type="match status" value="1"/>
</dbReference>
<evidence type="ECO:0000313" key="5">
    <source>
        <dbReference type="EMBL" id="MCC0177335.1"/>
    </source>
</evidence>
<evidence type="ECO:0000259" key="4">
    <source>
        <dbReference type="PROSITE" id="PS50110"/>
    </source>
</evidence>
<keyword evidence="3" id="KW-1133">Transmembrane helix</keyword>
<dbReference type="RefSeq" id="WP_229640398.1">
    <property type="nucleotide sequence ID" value="NZ_JADWDC010000020.1"/>
</dbReference>
<dbReference type="GO" id="GO:0000160">
    <property type="term" value="P:phosphorelay signal transduction system"/>
    <property type="evidence" value="ECO:0007669"/>
    <property type="project" value="InterPro"/>
</dbReference>
<dbReference type="GO" id="GO:0003677">
    <property type="term" value="F:DNA binding"/>
    <property type="evidence" value="ECO:0007669"/>
    <property type="project" value="UniProtKB-KW"/>
</dbReference>
<keyword evidence="1" id="KW-0238">DNA-binding</keyword>
<dbReference type="SMART" id="SM00448">
    <property type="entry name" value="REC"/>
    <property type="match status" value="1"/>
</dbReference>
<evidence type="ECO:0000256" key="2">
    <source>
        <dbReference type="PROSITE-ProRule" id="PRU00169"/>
    </source>
</evidence>
<evidence type="ECO:0000256" key="3">
    <source>
        <dbReference type="SAM" id="Phobius"/>
    </source>
</evidence>
<gene>
    <name evidence="5" type="ORF">I4641_10140</name>
</gene>
<dbReference type="InterPro" id="IPR058245">
    <property type="entry name" value="NreC/VraR/RcsB-like_REC"/>
</dbReference>
<feature type="domain" description="Response regulatory" evidence="4">
    <location>
        <begin position="3"/>
        <end position="119"/>
    </location>
</feature>
<dbReference type="InterPro" id="IPR039420">
    <property type="entry name" value="WalR-like"/>
</dbReference>
<keyword evidence="6" id="KW-1185">Reference proteome</keyword>
<evidence type="ECO:0000313" key="6">
    <source>
        <dbReference type="Proteomes" id="UP000729733"/>
    </source>
</evidence>
<dbReference type="SUPFAM" id="SSF52172">
    <property type="entry name" value="CheY-like"/>
    <property type="match status" value="1"/>
</dbReference>
<comment type="caution">
    <text evidence="5">The sequence shown here is derived from an EMBL/GenBank/DDBJ whole genome shotgun (WGS) entry which is preliminary data.</text>
</comment>
<keyword evidence="2" id="KW-0597">Phosphoprotein</keyword>
<dbReference type="InterPro" id="IPR011006">
    <property type="entry name" value="CheY-like_superfamily"/>
</dbReference>
<dbReference type="Proteomes" id="UP000729733">
    <property type="component" value="Unassembled WGS sequence"/>
</dbReference>
<reference evidence="5" key="1">
    <citation type="journal article" date="2021" name="Antonie Van Leeuwenhoek">
        <title>Draft genome and description of Waterburya agarophytonicola gen. nov. sp. nov. (Pleurocapsales, Cyanobacteria): a seaweed symbiont.</title>
        <authorList>
            <person name="Bonthond G."/>
            <person name="Shalygin S."/>
            <person name="Bayer T."/>
            <person name="Weinberger F."/>
        </authorList>
    </citation>
    <scope>NUCLEOTIDE SEQUENCE</scope>
    <source>
        <strain evidence="5">KI4</strain>
    </source>
</reference>
<dbReference type="CDD" id="cd17535">
    <property type="entry name" value="REC_NarL-like"/>
    <property type="match status" value="1"/>
</dbReference>
<dbReference type="EMBL" id="JADWDC010000020">
    <property type="protein sequence ID" value="MCC0177335.1"/>
    <property type="molecule type" value="Genomic_DNA"/>
</dbReference>
<proteinExistence type="predicted"/>
<organism evidence="5 6">
    <name type="scientific">Waterburya agarophytonicola KI4</name>
    <dbReference type="NCBI Taxonomy" id="2874699"/>
    <lineage>
        <taxon>Bacteria</taxon>
        <taxon>Bacillati</taxon>
        <taxon>Cyanobacteriota</taxon>
        <taxon>Cyanophyceae</taxon>
        <taxon>Pleurocapsales</taxon>
        <taxon>Hyellaceae</taxon>
        <taxon>Waterburya</taxon>
        <taxon>Waterburya agarophytonicola</taxon>
    </lineage>
</organism>
<dbReference type="PROSITE" id="PS50110">
    <property type="entry name" value="RESPONSE_REGULATORY"/>
    <property type="match status" value="1"/>
</dbReference>
<keyword evidence="3" id="KW-0812">Transmembrane</keyword>
<keyword evidence="3" id="KW-0472">Membrane</keyword>
<accession>A0A964BT23</accession>